<dbReference type="Proteomes" id="UP000494206">
    <property type="component" value="Unassembled WGS sequence"/>
</dbReference>
<dbReference type="PANTHER" id="PTHR22589">
    <property type="entry name" value="CARNITINE O-ACYLTRANSFERASE"/>
    <property type="match status" value="1"/>
</dbReference>
<dbReference type="InterPro" id="IPR000542">
    <property type="entry name" value="Carn_acyl_trans"/>
</dbReference>
<evidence type="ECO:0000256" key="1">
    <source>
        <dbReference type="ARBA" id="ARBA00005232"/>
    </source>
</evidence>
<comment type="caution">
    <text evidence="6">The sequence shown here is derived from an EMBL/GenBank/DDBJ whole genome shotgun (WGS) entry which is preliminary data.</text>
</comment>
<dbReference type="PROSITE" id="PS00439">
    <property type="entry name" value="ACYLTRANSF_C_1"/>
    <property type="match status" value="1"/>
</dbReference>
<dbReference type="Gene3D" id="3.30.559.70">
    <property type="entry name" value="Choline/Carnitine o-acyltransferase, domain 2"/>
    <property type="match status" value="1"/>
</dbReference>
<dbReference type="GO" id="GO:0008458">
    <property type="term" value="F:carnitine O-octanoyltransferase activity"/>
    <property type="evidence" value="ECO:0007669"/>
    <property type="project" value="TreeGrafter"/>
</dbReference>
<gene>
    <name evidence="6" type="ORF">CBOVIS_LOCUS2900</name>
</gene>
<reference evidence="6 7" key="1">
    <citation type="submission" date="2020-04" db="EMBL/GenBank/DDBJ databases">
        <authorList>
            <person name="Laetsch R D."/>
            <person name="Stevens L."/>
            <person name="Kumar S."/>
            <person name="Blaxter L. M."/>
        </authorList>
    </citation>
    <scope>NUCLEOTIDE SEQUENCE [LARGE SCALE GENOMIC DNA]</scope>
</reference>
<evidence type="ECO:0000256" key="4">
    <source>
        <dbReference type="PIRSR" id="PIRSR600542-1"/>
    </source>
</evidence>
<keyword evidence="3" id="KW-0012">Acyltransferase</keyword>
<dbReference type="GO" id="GO:0005777">
    <property type="term" value="C:peroxisome"/>
    <property type="evidence" value="ECO:0007669"/>
    <property type="project" value="TreeGrafter"/>
</dbReference>
<feature type="domain" description="Choline/carnitine acyltransferase" evidence="5">
    <location>
        <begin position="15"/>
        <end position="576"/>
    </location>
</feature>
<comment type="similarity">
    <text evidence="1">Belongs to the carnitine/choline acetyltransferase family.</text>
</comment>
<dbReference type="InterPro" id="IPR042231">
    <property type="entry name" value="Cho/carn_acyl_trans_2"/>
</dbReference>
<evidence type="ECO:0000259" key="5">
    <source>
        <dbReference type="Pfam" id="PF00755"/>
    </source>
</evidence>
<dbReference type="InterPro" id="IPR039551">
    <property type="entry name" value="Cho/carn_acyl_trans"/>
</dbReference>
<dbReference type="AlphaFoldDB" id="A0A8S1EIS3"/>
<protein>
    <recommendedName>
        <fullName evidence="5">Choline/carnitine acyltransferase domain-containing protein</fullName>
    </recommendedName>
</protein>
<evidence type="ECO:0000256" key="3">
    <source>
        <dbReference type="ARBA" id="ARBA00023315"/>
    </source>
</evidence>
<proteinExistence type="inferred from homology"/>
<dbReference type="EMBL" id="CADEPM010000002">
    <property type="protein sequence ID" value="CAB3399841.1"/>
    <property type="molecule type" value="Genomic_DNA"/>
</dbReference>
<keyword evidence="2" id="KW-0808">Transferase</keyword>
<feature type="active site" description="Proton acceptor" evidence="4">
    <location>
        <position position="309"/>
    </location>
</feature>
<name>A0A8S1EIS3_9PELO</name>
<dbReference type="InterPro" id="IPR023213">
    <property type="entry name" value="CAT-like_dom_sf"/>
</dbReference>
<organism evidence="6 7">
    <name type="scientific">Caenorhabditis bovis</name>
    <dbReference type="NCBI Taxonomy" id="2654633"/>
    <lineage>
        <taxon>Eukaryota</taxon>
        <taxon>Metazoa</taxon>
        <taxon>Ecdysozoa</taxon>
        <taxon>Nematoda</taxon>
        <taxon>Chromadorea</taxon>
        <taxon>Rhabditida</taxon>
        <taxon>Rhabditina</taxon>
        <taxon>Rhabditomorpha</taxon>
        <taxon>Rhabditoidea</taxon>
        <taxon>Rhabditidae</taxon>
        <taxon>Peloderinae</taxon>
        <taxon>Caenorhabditis</taxon>
    </lineage>
</organism>
<dbReference type="Gene3D" id="3.30.559.10">
    <property type="entry name" value="Chloramphenicol acetyltransferase-like domain"/>
    <property type="match status" value="1"/>
</dbReference>
<dbReference type="Pfam" id="PF00755">
    <property type="entry name" value="Carn_acyltransf"/>
    <property type="match status" value="1"/>
</dbReference>
<keyword evidence="7" id="KW-1185">Reference proteome</keyword>
<evidence type="ECO:0000313" key="6">
    <source>
        <dbReference type="EMBL" id="CAB3399841.1"/>
    </source>
</evidence>
<dbReference type="OrthoDB" id="240216at2759"/>
<accession>A0A8S1EIS3</accession>
<sequence>MEQGTFSHQSHLPSLPLPKLEDTIGKYLHSLIPVVKSDELTDVTNLSKNFIESDDAKKIQSFLEKRAKNRRNWLESWWYQAYNSTRCPLLFQNMGAINPRATPHKKQQLHVAAQFIHEMMNYWQLIRKEKIEIMQSRGVKWDMSQVYNLFNACRQPQVPCDVLKRHFRTEKEGPCPTHVIIFCKGHVWEFDTMSKGQIKSADEIFQVLTFIESKSAKRCENSILPLTTLDRNSWADIREFLYQDSEQNMKNFDSIEKAVFCLTIGEDIVEDESELMKYALFGLPNNAYADKNLNVIVMKNGQICQQADHCNVDAISLFAPCDHAAKKLDYNWTPELMEISYPPTELVFDLTKNVEEQIVRAEECFKQTASHIELNVFTYYGYGHKLCRKFNLYTDTVVQIALQMAYYNTHGRCAPTYETASTRMFFHGRTETVRSLTPTLAKFLKACDNAATPEALCTFFYEAYNSHNALMDSARRGQGIDRHFLGIQKARELLQTSSIPLFEHPSFEMSGGNGNFKLSTSFLGYDEEGCFGYVTAMCNNGYGAFYKIASDRLIFTLTTFKNETTNLTTFTANLEKSLSFIMTNIILQTNAH</sequence>
<dbReference type="PANTHER" id="PTHR22589:SF5">
    <property type="entry name" value="CHOLINE_CARNITINE ACYLTRANSFERASE DOMAIN-CONTAINING PROTEIN"/>
    <property type="match status" value="1"/>
</dbReference>
<dbReference type="SUPFAM" id="SSF52777">
    <property type="entry name" value="CoA-dependent acyltransferases"/>
    <property type="match status" value="2"/>
</dbReference>
<evidence type="ECO:0000313" key="7">
    <source>
        <dbReference type="Proteomes" id="UP000494206"/>
    </source>
</evidence>
<evidence type="ECO:0000256" key="2">
    <source>
        <dbReference type="ARBA" id="ARBA00022679"/>
    </source>
</evidence>